<organism evidence="2 3">
    <name type="scientific">Massilia phyllostachyos</name>
    <dbReference type="NCBI Taxonomy" id="2898585"/>
    <lineage>
        <taxon>Bacteria</taxon>
        <taxon>Pseudomonadati</taxon>
        <taxon>Pseudomonadota</taxon>
        <taxon>Betaproteobacteria</taxon>
        <taxon>Burkholderiales</taxon>
        <taxon>Oxalobacteraceae</taxon>
        <taxon>Telluria group</taxon>
        <taxon>Massilia</taxon>
    </lineage>
</organism>
<feature type="transmembrane region" description="Helical" evidence="1">
    <location>
        <begin position="21"/>
        <end position="44"/>
    </location>
</feature>
<evidence type="ECO:0000256" key="1">
    <source>
        <dbReference type="SAM" id="Phobius"/>
    </source>
</evidence>
<sequence>MANIDMIPRSYREARRARRLLRGYGMALAGVLLAGAAASAFLHWRLSVELPRLEALRGSTARLEAARTHLAVTQLRKNALSEDVAALGALRGVGALGRLADALDATLNERVWLERMVFTRTLERIEGAPALDASAPGLVLRARPAPSAAEGVAWRLVDKVEMGGGALDHAALSAFLNRTEANGPLHALRFLQSSVATGEEGQSVAFSIAGPLGPAGGQP</sequence>
<dbReference type="Proteomes" id="UP001179361">
    <property type="component" value="Unassembled WGS sequence"/>
</dbReference>
<accession>A0ABS8QBK2</accession>
<dbReference type="RefSeq" id="WP_231060423.1">
    <property type="nucleotide sequence ID" value="NZ_JAJNOC010000011.1"/>
</dbReference>
<name>A0ABS8QBK2_9BURK</name>
<evidence type="ECO:0008006" key="4">
    <source>
        <dbReference type="Google" id="ProtNLM"/>
    </source>
</evidence>
<dbReference type="EMBL" id="JAJNOC010000011">
    <property type="protein sequence ID" value="MCD2519146.1"/>
    <property type="molecule type" value="Genomic_DNA"/>
</dbReference>
<reference evidence="2" key="1">
    <citation type="submission" date="2021-11" db="EMBL/GenBank/DDBJ databases">
        <title>The complete genome of Massilia sp sp. G4R7.</title>
        <authorList>
            <person name="Liu L."/>
            <person name="Yue J."/>
            <person name="Yuan J."/>
            <person name="Yang F."/>
            <person name="Li L."/>
        </authorList>
    </citation>
    <scope>NUCLEOTIDE SEQUENCE</scope>
    <source>
        <strain evidence="2">G4R7</strain>
    </source>
</reference>
<evidence type="ECO:0000313" key="3">
    <source>
        <dbReference type="Proteomes" id="UP001179361"/>
    </source>
</evidence>
<keyword evidence="1" id="KW-1133">Transmembrane helix</keyword>
<comment type="caution">
    <text evidence="2">The sequence shown here is derived from an EMBL/GenBank/DDBJ whole genome shotgun (WGS) entry which is preliminary data.</text>
</comment>
<evidence type="ECO:0000313" key="2">
    <source>
        <dbReference type="EMBL" id="MCD2519146.1"/>
    </source>
</evidence>
<keyword evidence="1" id="KW-0812">Transmembrane</keyword>
<gene>
    <name evidence="2" type="ORF">LQ564_22855</name>
</gene>
<proteinExistence type="predicted"/>
<keyword evidence="1" id="KW-0472">Membrane</keyword>
<keyword evidence="3" id="KW-1185">Reference proteome</keyword>
<protein>
    <recommendedName>
        <fullName evidence="4">Type IV pilus assembly protein PilN</fullName>
    </recommendedName>
</protein>